<protein>
    <submittedName>
        <fullName evidence="2">Uncharacterized protein</fullName>
    </submittedName>
</protein>
<name>E6K2F4_PARDN</name>
<evidence type="ECO:0000313" key="3">
    <source>
        <dbReference type="Proteomes" id="UP000004946"/>
    </source>
</evidence>
<accession>E6K2F4</accession>
<evidence type="ECO:0000256" key="1">
    <source>
        <dbReference type="SAM" id="MobiDB-lite"/>
    </source>
</evidence>
<feature type="region of interest" description="Disordered" evidence="1">
    <location>
        <begin position="1"/>
        <end position="87"/>
    </location>
</feature>
<dbReference type="HOGENOM" id="CLU_2480519_0_0_11"/>
<gene>
    <name evidence="2" type="ORF">HMPREF0620_1627</name>
</gene>
<organism evidence="2 3">
    <name type="scientific">Parascardovia denticolens DSM 10105 = JCM 12538</name>
    <dbReference type="NCBI Taxonomy" id="864564"/>
    <lineage>
        <taxon>Bacteria</taxon>
        <taxon>Bacillati</taxon>
        <taxon>Actinomycetota</taxon>
        <taxon>Actinomycetes</taxon>
        <taxon>Bifidobacteriales</taxon>
        <taxon>Bifidobacteriaceae</taxon>
        <taxon>Parascardovia</taxon>
    </lineage>
</organism>
<comment type="caution">
    <text evidence="2">The sequence shown here is derived from an EMBL/GenBank/DDBJ whole genome shotgun (WGS) entry which is preliminary data.</text>
</comment>
<dbReference type="Proteomes" id="UP000004946">
    <property type="component" value="Chromosome"/>
</dbReference>
<reference evidence="2 3" key="1">
    <citation type="submission" date="2010-12" db="EMBL/GenBank/DDBJ databases">
        <authorList>
            <person name="Muzny D."/>
            <person name="Qin X."/>
            <person name="Buhay C."/>
            <person name="Dugan-Rocha S."/>
            <person name="Ding Y."/>
            <person name="Chen G."/>
            <person name="Hawes A."/>
            <person name="Holder M."/>
            <person name="Jhangiani S."/>
            <person name="Johnson A."/>
            <person name="Khan Z."/>
            <person name="Li Z."/>
            <person name="Liu W."/>
            <person name="Liu X."/>
            <person name="Perez L."/>
            <person name="Shen H."/>
            <person name="Wang Q."/>
            <person name="Watt J."/>
            <person name="Xi L."/>
            <person name="Xin Y."/>
            <person name="Zhou J."/>
            <person name="Deng J."/>
            <person name="Jiang H."/>
            <person name="Liu Y."/>
            <person name="Qu J."/>
            <person name="Song X.-Z."/>
            <person name="Zhang L."/>
            <person name="Villasana D."/>
            <person name="Johnson A."/>
            <person name="Liu J."/>
            <person name="Liyanage D."/>
            <person name="Lorensuhewa L."/>
            <person name="Robinson T."/>
            <person name="Song A."/>
            <person name="Song B.-B."/>
            <person name="Dinh H."/>
            <person name="Thornton R."/>
            <person name="Coyle M."/>
            <person name="Francisco L."/>
            <person name="Jackson L."/>
            <person name="Javaid M."/>
            <person name="Korchina V."/>
            <person name="Kovar C."/>
            <person name="Mata R."/>
            <person name="Mathew T."/>
            <person name="Ngo R."/>
            <person name="Nguyen L."/>
            <person name="Nguyen N."/>
            <person name="Okwuonu G."/>
            <person name="Ongeri F."/>
            <person name="Pham C."/>
            <person name="Simmons D."/>
            <person name="Wilczek-Boney K."/>
            <person name="Hale W."/>
            <person name="Jakkamsetti A."/>
            <person name="Pham P."/>
            <person name="Ruth R."/>
            <person name="San Lucas F."/>
            <person name="Warren J."/>
            <person name="Zhang J."/>
            <person name="Zhao Z."/>
            <person name="Zhou C."/>
            <person name="Zhu D."/>
            <person name="Lee S."/>
            <person name="Bess C."/>
            <person name="Blankenburg K."/>
            <person name="Forbes L."/>
            <person name="Fu Q."/>
            <person name="Gubbala S."/>
            <person name="Hirani K."/>
            <person name="Jayaseelan J.C."/>
            <person name="Lara F."/>
            <person name="Munidasa M."/>
            <person name="Palculict T."/>
            <person name="Patil S."/>
            <person name="Pu L.-L."/>
            <person name="Saada N."/>
            <person name="Tang L."/>
            <person name="Weissenberger G."/>
            <person name="Zhu Y."/>
            <person name="Hemphill L."/>
            <person name="Shang Y."/>
            <person name="Youmans B."/>
            <person name="Ayvaz T."/>
            <person name="Ross M."/>
            <person name="Santibanez J."/>
            <person name="Aqrawi P."/>
            <person name="Gross S."/>
            <person name="Joshi V."/>
            <person name="Fowler G."/>
            <person name="Nazareth L."/>
            <person name="Reid J."/>
            <person name="Worley K."/>
            <person name="Petrosino J."/>
            <person name="Highlander S."/>
            <person name="Gibbs R."/>
        </authorList>
    </citation>
    <scope>NUCLEOTIDE SEQUENCE [LARGE SCALE GENOMIC DNA]</scope>
    <source>
        <strain evidence="2 3">DSM 10105</strain>
    </source>
</reference>
<proteinExistence type="predicted"/>
<dbReference type="EMBL" id="AEON01000002">
    <property type="protein sequence ID" value="EFT82942.1"/>
    <property type="molecule type" value="Genomic_DNA"/>
</dbReference>
<evidence type="ECO:0000313" key="2">
    <source>
        <dbReference type="EMBL" id="EFT82942.1"/>
    </source>
</evidence>
<sequence length="87" mass="9553">MGGGRSNAYAEHVENTKHHAPALGKESEGGGGGGKKKRREKTGEDNYRKGKRKRRGANQAGCSSSPLPFRMFFMPSSSRRGWTSRKD</sequence>
<keyword evidence="3" id="KW-1185">Reference proteome</keyword>
<dbReference type="AlphaFoldDB" id="E6K2F4"/>